<dbReference type="AlphaFoldDB" id="A0A368JEU2"/>
<dbReference type="RefSeq" id="WP_114409836.1">
    <property type="nucleotide sequence ID" value="NZ_QOWE01000035.1"/>
</dbReference>
<dbReference type="OrthoDB" id="963517at2"/>
<sequence>MTARLEKGVMEQLTSNLANAKNMKPAELDQMMQRIADVVENAAGIKVTWELPSSAQKPTQQEQLDQLAALYLGV</sequence>
<gene>
    <name evidence="1" type="ORF">DUE52_30015</name>
</gene>
<comment type="caution">
    <text evidence="1">The sequence shown here is derived from an EMBL/GenBank/DDBJ whole genome shotgun (WGS) entry which is preliminary data.</text>
</comment>
<dbReference type="Proteomes" id="UP000253383">
    <property type="component" value="Unassembled WGS sequence"/>
</dbReference>
<evidence type="ECO:0000313" key="2">
    <source>
        <dbReference type="Proteomes" id="UP000253383"/>
    </source>
</evidence>
<protein>
    <submittedName>
        <fullName evidence="1">Uncharacterized protein</fullName>
    </submittedName>
</protein>
<reference evidence="1 2" key="1">
    <citation type="submission" date="2018-07" db="EMBL/GenBank/DDBJ databases">
        <title>Genome analysis of Larkinella rosea.</title>
        <authorList>
            <person name="Zhou Z."/>
            <person name="Wang G."/>
        </authorList>
    </citation>
    <scope>NUCLEOTIDE SEQUENCE [LARGE SCALE GENOMIC DNA]</scope>
    <source>
        <strain evidence="2">zzj9</strain>
    </source>
</reference>
<dbReference type="EMBL" id="QOWE01000035">
    <property type="protein sequence ID" value="RCR65785.1"/>
    <property type="molecule type" value="Genomic_DNA"/>
</dbReference>
<evidence type="ECO:0000313" key="1">
    <source>
        <dbReference type="EMBL" id="RCR65785.1"/>
    </source>
</evidence>
<organism evidence="1 2">
    <name type="scientific">Larkinella punicea</name>
    <dbReference type="NCBI Taxonomy" id="2315727"/>
    <lineage>
        <taxon>Bacteria</taxon>
        <taxon>Pseudomonadati</taxon>
        <taxon>Bacteroidota</taxon>
        <taxon>Cytophagia</taxon>
        <taxon>Cytophagales</taxon>
        <taxon>Spirosomataceae</taxon>
        <taxon>Larkinella</taxon>
    </lineage>
</organism>
<keyword evidence="2" id="KW-1185">Reference proteome</keyword>
<name>A0A368JEU2_9BACT</name>
<accession>A0A368JEU2</accession>
<proteinExistence type="predicted"/>